<name>A0A504JKP3_9FLAO</name>
<dbReference type="RefSeq" id="WP_140591303.1">
    <property type="nucleotide sequence ID" value="NZ_VFWZ01000002.1"/>
</dbReference>
<comment type="caution">
    <text evidence="2">The sequence shown here is derived from an EMBL/GenBank/DDBJ whole genome shotgun (WGS) entry which is preliminary data.</text>
</comment>
<dbReference type="EMBL" id="VFWZ01000002">
    <property type="protein sequence ID" value="TPN87111.1"/>
    <property type="molecule type" value="Genomic_DNA"/>
</dbReference>
<accession>A0A504JKP3</accession>
<evidence type="ECO:0000313" key="2">
    <source>
        <dbReference type="EMBL" id="TPN87111.1"/>
    </source>
</evidence>
<evidence type="ECO:0008006" key="4">
    <source>
        <dbReference type="Google" id="ProtNLM"/>
    </source>
</evidence>
<protein>
    <recommendedName>
        <fullName evidence="4">Lipoprotein</fullName>
    </recommendedName>
</protein>
<sequence length="189" mass="22540">MMNKIISKVLITITLLLSSCNNNAQEEKLIHKIFPNTDLPLKVKIGELKRDSIPTLFYIPLEFKYVNNSGSKLKIKHTFWSKKSPNIRHGTVYFKHNEKLVKGIRTKYLEEKQQEQYQSFVRFDLLLSSQEFNNLFNKEFIKNEMYDLKFKPDLRSFLKDKLLEKGYVISIFFDMENKKNIIHKIPLEF</sequence>
<evidence type="ECO:0000313" key="3">
    <source>
        <dbReference type="Proteomes" id="UP000315540"/>
    </source>
</evidence>
<feature type="chain" id="PRO_5021307994" description="Lipoprotein" evidence="1">
    <location>
        <begin position="25"/>
        <end position="189"/>
    </location>
</feature>
<keyword evidence="1" id="KW-0732">Signal</keyword>
<evidence type="ECO:0000256" key="1">
    <source>
        <dbReference type="SAM" id="SignalP"/>
    </source>
</evidence>
<reference evidence="2 3" key="1">
    <citation type="submission" date="2019-06" db="EMBL/GenBank/DDBJ databases">
        <authorList>
            <person name="Meng X."/>
        </authorList>
    </citation>
    <scope>NUCLEOTIDE SEQUENCE [LARGE SCALE GENOMIC DNA]</scope>
    <source>
        <strain evidence="2 3">M625</strain>
    </source>
</reference>
<feature type="signal peptide" evidence="1">
    <location>
        <begin position="1"/>
        <end position="24"/>
    </location>
</feature>
<organism evidence="2 3">
    <name type="scientific">Aquimarina algicola</name>
    <dbReference type="NCBI Taxonomy" id="2589995"/>
    <lineage>
        <taxon>Bacteria</taxon>
        <taxon>Pseudomonadati</taxon>
        <taxon>Bacteroidota</taxon>
        <taxon>Flavobacteriia</taxon>
        <taxon>Flavobacteriales</taxon>
        <taxon>Flavobacteriaceae</taxon>
        <taxon>Aquimarina</taxon>
    </lineage>
</organism>
<dbReference type="PROSITE" id="PS51257">
    <property type="entry name" value="PROKAR_LIPOPROTEIN"/>
    <property type="match status" value="1"/>
</dbReference>
<proteinExistence type="predicted"/>
<dbReference type="AlphaFoldDB" id="A0A504JKP3"/>
<gene>
    <name evidence="2" type="ORF">FHK87_05835</name>
</gene>
<keyword evidence="3" id="KW-1185">Reference proteome</keyword>
<dbReference type="Proteomes" id="UP000315540">
    <property type="component" value="Unassembled WGS sequence"/>
</dbReference>